<dbReference type="Proteomes" id="UP000660454">
    <property type="component" value="Unassembled WGS sequence"/>
</dbReference>
<evidence type="ECO:0000313" key="2">
    <source>
        <dbReference type="EMBL" id="GIH65398.1"/>
    </source>
</evidence>
<proteinExistence type="predicted"/>
<gene>
    <name evidence="2" type="ORF">Msi02_62150</name>
</gene>
<protein>
    <submittedName>
        <fullName evidence="2">Uncharacterized protein</fullName>
    </submittedName>
</protein>
<organism evidence="2 3">
    <name type="scientific">Microbispora siamensis</name>
    <dbReference type="NCBI Taxonomy" id="564413"/>
    <lineage>
        <taxon>Bacteria</taxon>
        <taxon>Bacillati</taxon>
        <taxon>Actinomycetota</taxon>
        <taxon>Actinomycetes</taxon>
        <taxon>Streptosporangiales</taxon>
        <taxon>Streptosporangiaceae</taxon>
        <taxon>Microbispora</taxon>
    </lineage>
</organism>
<reference evidence="2 3" key="1">
    <citation type="submission" date="2021-01" db="EMBL/GenBank/DDBJ databases">
        <title>Whole genome shotgun sequence of Microbispora siamensis NBRC 104113.</title>
        <authorList>
            <person name="Komaki H."/>
            <person name="Tamura T."/>
        </authorList>
    </citation>
    <scope>NUCLEOTIDE SEQUENCE [LARGE SCALE GENOMIC DNA]</scope>
    <source>
        <strain evidence="2 3">NBRC 104113</strain>
    </source>
</reference>
<evidence type="ECO:0000313" key="3">
    <source>
        <dbReference type="Proteomes" id="UP000660454"/>
    </source>
</evidence>
<comment type="caution">
    <text evidence="2">The sequence shown here is derived from an EMBL/GenBank/DDBJ whole genome shotgun (WGS) entry which is preliminary data.</text>
</comment>
<name>A0ABQ4GVE6_9ACTN</name>
<evidence type="ECO:0000256" key="1">
    <source>
        <dbReference type="SAM" id="MobiDB-lite"/>
    </source>
</evidence>
<feature type="region of interest" description="Disordered" evidence="1">
    <location>
        <begin position="1"/>
        <end position="37"/>
    </location>
</feature>
<keyword evidence="3" id="KW-1185">Reference proteome</keyword>
<accession>A0ABQ4GVE6</accession>
<sequence>MWNSVAESHAPRAVGKQARHRIGVIRPRGNAPENPAFPRGAITIDLWPDPPGHVRLPRTDDEIIARGVAFQALAGRKVSTCQMRARTSGDQR</sequence>
<dbReference type="EMBL" id="BOOF01000040">
    <property type="protein sequence ID" value="GIH65398.1"/>
    <property type="molecule type" value="Genomic_DNA"/>
</dbReference>